<organism evidence="1 2">
    <name type="scientific">Pistacia integerrima</name>
    <dbReference type="NCBI Taxonomy" id="434235"/>
    <lineage>
        <taxon>Eukaryota</taxon>
        <taxon>Viridiplantae</taxon>
        <taxon>Streptophyta</taxon>
        <taxon>Embryophyta</taxon>
        <taxon>Tracheophyta</taxon>
        <taxon>Spermatophyta</taxon>
        <taxon>Magnoliopsida</taxon>
        <taxon>eudicotyledons</taxon>
        <taxon>Gunneridae</taxon>
        <taxon>Pentapetalae</taxon>
        <taxon>rosids</taxon>
        <taxon>malvids</taxon>
        <taxon>Sapindales</taxon>
        <taxon>Anacardiaceae</taxon>
        <taxon>Pistacia</taxon>
    </lineage>
</organism>
<keyword evidence="2" id="KW-1185">Reference proteome</keyword>
<name>A0ACC0YPS3_9ROSI</name>
<comment type="caution">
    <text evidence="1">The sequence shown here is derived from an EMBL/GenBank/DDBJ whole genome shotgun (WGS) entry which is preliminary data.</text>
</comment>
<gene>
    <name evidence="1" type="ORF">Pint_26562</name>
</gene>
<evidence type="ECO:0000313" key="2">
    <source>
        <dbReference type="Proteomes" id="UP001163603"/>
    </source>
</evidence>
<sequence>MASRIRFSLNHLLHSSSLFIPSFKSNPFTLSKISKLSPSHSSFSTLNSTCQIKFKLLPEDSAEGLEELRKEAQHRWFNTAEIHDMFTKYEWYDMVITERQERPPSGSFFAIKKDMMRDFKKDGHNWTKKKDGKLVQASYERLKVGNVEMLQCIYVHGQDNGNFQRRIYWMLDQEPLDIALFHYLEVKVSCPIISLYVYVQSVICKLYEEFTLPLLTIVLLYKL</sequence>
<reference evidence="2" key="1">
    <citation type="journal article" date="2023" name="G3 (Bethesda)">
        <title>Genome assembly and association tests identify interacting loci associated with vigor, precocity, and sex in interspecific pistachio rootstocks.</title>
        <authorList>
            <person name="Palmer W."/>
            <person name="Jacygrad E."/>
            <person name="Sagayaradj S."/>
            <person name="Cavanaugh K."/>
            <person name="Han R."/>
            <person name="Bertier L."/>
            <person name="Beede B."/>
            <person name="Kafkas S."/>
            <person name="Golino D."/>
            <person name="Preece J."/>
            <person name="Michelmore R."/>
        </authorList>
    </citation>
    <scope>NUCLEOTIDE SEQUENCE [LARGE SCALE GENOMIC DNA]</scope>
</reference>
<evidence type="ECO:0000313" key="1">
    <source>
        <dbReference type="EMBL" id="KAJ0039513.1"/>
    </source>
</evidence>
<dbReference type="Proteomes" id="UP001163603">
    <property type="component" value="Chromosome 5"/>
</dbReference>
<protein>
    <submittedName>
        <fullName evidence="1">Uncharacterized protein</fullName>
    </submittedName>
</protein>
<accession>A0ACC0YPS3</accession>
<proteinExistence type="predicted"/>
<dbReference type="EMBL" id="CM047740">
    <property type="protein sequence ID" value="KAJ0039513.1"/>
    <property type="molecule type" value="Genomic_DNA"/>
</dbReference>